<keyword evidence="9" id="KW-1185">Reference proteome</keyword>
<keyword evidence="4 7" id="KW-0931">ER-Golgi transport</keyword>
<evidence type="ECO:0000256" key="5">
    <source>
        <dbReference type="ARBA" id="ARBA00022927"/>
    </source>
</evidence>
<dbReference type="CDD" id="cd15832">
    <property type="entry name" value="SNAP"/>
    <property type="match status" value="1"/>
</dbReference>
<dbReference type="GO" id="GO:0035249">
    <property type="term" value="P:synaptic transmission, glutamatergic"/>
    <property type="evidence" value="ECO:0007669"/>
    <property type="project" value="TreeGrafter"/>
</dbReference>
<evidence type="ECO:0000256" key="7">
    <source>
        <dbReference type="RuleBase" id="RU367013"/>
    </source>
</evidence>
<dbReference type="InterPro" id="IPR000744">
    <property type="entry name" value="NSF_attach"/>
</dbReference>
<organism evidence="8 9">
    <name type="scientific">Pygocentrus nattereri</name>
    <name type="common">Red-bellied piranha</name>
    <dbReference type="NCBI Taxonomy" id="42514"/>
    <lineage>
        <taxon>Eukaryota</taxon>
        <taxon>Metazoa</taxon>
        <taxon>Chordata</taxon>
        <taxon>Craniata</taxon>
        <taxon>Vertebrata</taxon>
        <taxon>Euteleostomi</taxon>
        <taxon>Actinopterygii</taxon>
        <taxon>Neopterygii</taxon>
        <taxon>Teleostei</taxon>
        <taxon>Ostariophysi</taxon>
        <taxon>Characiformes</taxon>
        <taxon>Characoidei</taxon>
        <taxon>Pygocentrus</taxon>
    </lineage>
</organism>
<dbReference type="PANTHER" id="PTHR13768">
    <property type="entry name" value="SOLUBLE NSF ATTACHMENT PROTEIN SNAP"/>
    <property type="match status" value="1"/>
</dbReference>
<dbReference type="PANTHER" id="PTHR13768:SF23">
    <property type="entry name" value="ALPHA-SOLUBLE NSF ATTACHMENT PROTEIN"/>
    <property type="match status" value="1"/>
</dbReference>
<sequence>MDYSGKEKEAMALMAEADKKMKTSGSFFGTFFGSSSKAEEACDMYVRAANMLKMAKNWNGMSEMIHTHKPNLFSLKLFTEISFVFAKTCNSNILPGNFLSAAGDAFCKAAKLRLQIQSKHDAAVNFIDAGNAYKKADPQEAIKCLGRAIDIYTDMGRFTIAAKHHISIAEIYESDLVDVDKAVAHYEQAADYYKGEESTSSANKCLLKVATYAAQLEQYQKAIEIYEQIGTYSMDNTLLKYGAKDHFFKAALCHFCVDMLNAKLAVQRYEEMFPAFSDARECKLVKKLLDAYEEQDVDAFTDAVKEFDSITRLDQWQTSMLLRIKKTIQEDENDLR</sequence>
<dbReference type="Gene3D" id="1.25.40.10">
    <property type="entry name" value="Tetratricopeptide repeat domain"/>
    <property type="match status" value="2"/>
</dbReference>
<reference evidence="8 9" key="1">
    <citation type="submission" date="2020-10" db="EMBL/GenBank/DDBJ databases">
        <title>Pygocentrus nattereri (red-bellied piranha) genome, fPygNat1, primary haplotype.</title>
        <authorList>
            <person name="Myers G."/>
            <person name="Meyer A."/>
            <person name="Karagic N."/>
            <person name="Pippel M."/>
            <person name="Winkler S."/>
            <person name="Tracey A."/>
            <person name="Wood J."/>
            <person name="Formenti G."/>
            <person name="Howe K."/>
            <person name="Fedrigo O."/>
            <person name="Jarvis E.D."/>
        </authorList>
    </citation>
    <scope>NUCLEOTIDE SEQUENCE [LARGE SCALE GENOMIC DNA]</scope>
</reference>
<dbReference type="GeneTree" id="ENSGT00390000005826"/>
<name>A0AAR2M1L2_PYGNA</name>
<reference evidence="8" key="3">
    <citation type="submission" date="2025-09" db="UniProtKB">
        <authorList>
            <consortium name="Ensembl"/>
        </authorList>
    </citation>
    <scope>IDENTIFICATION</scope>
</reference>
<dbReference type="FunFam" id="1.25.40.10:FF:000028">
    <property type="entry name" value="beta-soluble NSF attachment protein-like isoform X1"/>
    <property type="match status" value="1"/>
</dbReference>
<dbReference type="Pfam" id="PF14938">
    <property type="entry name" value="SNAP"/>
    <property type="match status" value="2"/>
</dbReference>
<dbReference type="Proteomes" id="UP001501920">
    <property type="component" value="Chromosome 23"/>
</dbReference>
<dbReference type="Ensembl" id="ENSPNAT00000066521.1">
    <property type="protein sequence ID" value="ENSPNAP00000082698.1"/>
    <property type="gene ID" value="ENSPNAG00000016904.2"/>
</dbReference>
<comment type="subcellular location">
    <subcellularLocation>
        <location evidence="1 7">Membrane</location>
        <topology evidence="1 7">Peripheral membrane protein</topology>
    </subcellularLocation>
</comment>
<evidence type="ECO:0000256" key="2">
    <source>
        <dbReference type="ARBA" id="ARBA00010050"/>
    </source>
</evidence>
<comment type="function">
    <text evidence="7">Required for vesicular transport between the endoplasmic reticulum and the Golgi apparatus.</text>
</comment>
<evidence type="ECO:0000256" key="1">
    <source>
        <dbReference type="ARBA" id="ARBA00004170"/>
    </source>
</evidence>
<evidence type="ECO:0000256" key="3">
    <source>
        <dbReference type="ARBA" id="ARBA00022448"/>
    </source>
</evidence>
<keyword evidence="6 7" id="KW-0472">Membrane</keyword>
<dbReference type="GO" id="GO:0005774">
    <property type="term" value="C:vacuolar membrane"/>
    <property type="evidence" value="ECO:0007669"/>
    <property type="project" value="TreeGrafter"/>
</dbReference>
<accession>A0AAR2M1L2</accession>
<keyword evidence="5 7" id="KW-0653">Protein transport</keyword>
<evidence type="ECO:0000256" key="4">
    <source>
        <dbReference type="ARBA" id="ARBA00022892"/>
    </source>
</evidence>
<evidence type="ECO:0000256" key="6">
    <source>
        <dbReference type="ARBA" id="ARBA00023136"/>
    </source>
</evidence>
<dbReference type="GO" id="GO:0006886">
    <property type="term" value="P:intracellular protein transport"/>
    <property type="evidence" value="ECO:0007669"/>
    <property type="project" value="UniProtKB-UniRule"/>
</dbReference>
<proteinExistence type="inferred from homology"/>
<dbReference type="GO" id="GO:0010807">
    <property type="term" value="P:regulation of synaptic vesicle priming"/>
    <property type="evidence" value="ECO:0007669"/>
    <property type="project" value="TreeGrafter"/>
</dbReference>
<dbReference type="GO" id="GO:0005483">
    <property type="term" value="F:soluble NSF attachment protein activity"/>
    <property type="evidence" value="ECO:0007669"/>
    <property type="project" value="TreeGrafter"/>
</dbReference>
<dbReference type="SUPFAM" id="SSF48452">
    <property type="entry name" value="TPR-like"/>
    <property type="match status" value="2"/>
</dbReference>
<dbReference type="AlphaFoldDB" id="A0AAR2M1L2"/>
<evidence type="ECO:0000313" key="8">
    <source>
        <dbReference type="Ensembl" id="ENSPNAP00000082698.1"/>
    </source>
</evidence>
<dbReference type="GO" id="GO:0035494">
    <property type="term" value="P:SNARE complex disassembly"/>
    <property type="evidence" value="ECO:0007669"/>
    <property type="project" value="TreeGrafter"/>
</dbReference>
<reference evidence="8" key="2">
    <citation type="submission" date="2025-08" db="UniProtKB">
        <authorList>
            <consortium name="Ensembl"/>
        </authorList>
    </citation>
    <scope>IDENTIFICATION</scope>
</reference>
<dbReference type="GO" id="GO:0019905">
    <property type="term" value="F:syntaxin binding"/>
    <property type="evidence" value="ECO:0007669"/>
    <property type="project" value="TreeGrafter"/>
</dbReference>
<dbReference type="InterPro" id="IPR011990">
    <property type="entry name" value="TPR-like_helical_dom_sf"/>
</dbReference>
<evidence type="ECO:0000313" key="9">
    <source>
        <dbReference type="Proteomes" id="UP001501920"/>
    </source>
</evidence>
<protein>
    <submittedName>
        <fullName evidence="8">N-ethylmaleimide-sensitive factor attachment protein, alpha a</fullName>
    </submittedName>
</protein>
<comment type="similarity">
    <text evidence="2 7">Belongs to the SNAP family.</text>
</comment>
<dbReference type="GO" id="GO:0043195">
    <property type="term" value="C:terminal bouton"/>
    <property type="evidence" value="ECO:0007669"/>
    <property type="project" value="TreeGrafter"/>
</dbReference>
<dbReference type="GO" id="GO:0070044">
    <property type="term" value="C:synaptobrevin 2-SNAP-25-syntaxin-1a complex"/>
    <property type="evidence" value="ECO:0007669"/>
    <property type="project" value="TreeGrafter"/>
</dbReference>
<keyword evidence="3 7" id="KW-0813">Transport</keyword>